<feature type="domain" description="Major facilitator superfamily (MFS) profile" evidence="7">
    <location>
        <begin position="52"/>
        <end position="537"/>
    </location>
</feature>
<keyword evidence="2 6" id="KW-0812">Transmembrane</keyword>
<dbReference type="HOGENOM" id="CLU_000960_22_0_1"/>
<evidence type="ECO:0000313" key="8">
    <source>
        <dbReference type="EMBL" id="CEJ81861.1"/>
    </source>
</evidence>
<dbReference type="PROSITE" id="PS50850">
    <property type="entry name" value="MFS"/>
    <property type="match status" value="1"/>
</dbReference>
<evidence type="ECO:0000256" key="6">
    <source>
        <dbReference type="SAM" id="Phobius"/>
    </source>
</evidence>
<keyword evidence="9" id="KW-1185">Reference proteome</keyword>
<organism evidence="8 9">
    <name type="scientific">[Torrubiella] hemipterigena</name>
    <dbReference type="NCBI Taxonomy" id="1531966"/>
    <lineage>
        <taxon>Eukaryota</taxon>
        <taxon>Fungi</taxon>
        <taxon>Dikarya</taxon>
        <taxon>Ascomycota</taxon>
        <taxon>Pezizomycotina</taxon>
        <taxon>Sordariomycetes</taxon>
        <taxon>Hypocreomycetidae</taxon>
        <taxon>Hypocreales</taxon>
        <taxon>Clavicipitaceae</taxon>
        <taxon>Clavicipitaceae incertae sedis</taxon>
        <taxon>'Torrubiella' clade</taxon>
    </lineage>
</organism>
<protein>
    <recommendedName>
        <fullName evidence="7">Major facilitator superfamily (MFS) profile domain-containing protein</fullName>
    </recommendedName>
</protein>
<dbReference type="GO" id="GO:0005886">
    <property type="term" value="C:plasma membrane"/>
    <property type="evidence" value="ECO:0007669"/>
    <property type="project" value="TreeGrafter"/>
</dbReference>
<dbReference type="InterPro" id="IPR036259">
    <property type="entry name" value="MFS_trans_sf"/>
</dbReference>
<keyword evidence="3 6" id="KW-1133">Transmembrane helix</keyword>
<dbReference type="EMBL" id="CDHN01000001">
    <property type="protein sequence ID" value="CEJ81861.1"/>
    <property type="molecule type" value="Genomic_DNA"/>
</dbReference>
<accession>A0A0A1SUF2</accession>
<proteinExistence type="predicted"/>
<evidence type="ECO:0000313" key="9">
    <source>
        <dbReference type="Proteomes" id="UP000039046"/>
    </source>
</evidence>
<feature type="compositionally biased region" description="Low complexity" evidence="5">
    <location>
        <begin position="1"/>
        <end position="13"/>
    </location>
</feature>
<feature type="transmembrane region" description="Helical" evidence="6">
    <location>
        <begin position="450"/>
        <end position="467"/>
    </location>
</feature>
<feature type="transmembrane region" description="Helical" evidence="6">
    <location>
        <begin position="379"/>
        <end position="397"/>
    </location>
</feature>
<dbReference type="PRINTS" id="PR01036">
    <property type="entry name" value="TCRTETB"/>
</dbReference>
<evidence type="ECO:0000256" key="5">
    <source>
        <dbReference type="SAM" id="MobiDB-lite"/>
    </source>
</evidence>
<dbReference type="OrthoDB" id="10021397at2759"/>
<dbReference type="Gene3D" id="1.20.1720.10">
    <property type="entry name" value="Multidrug resistance protein D"/>
    <property type="match status" value="1"/>
</dbReference>
<dbReference type="Pfam" id="PF07690">
    <property type="entry name" value="MFS_1"/>
    <property type="match status" value="1"/>
</dbReference>
<dbReference type="Proteomes" id="UP000039046">
    <property type="component" value="Unassembled WGS sequence"/>
</dbReference>
<dbReference type="AlphaFoldDB" id="A0A0A1SUF2"/>
<dbReference type="PANTHER" id="PTHR23501">
    <property type="entry name" value="MAJOR FACILITATOR SUPERFAMILY"/>
    <property type="match status" value="1"/>
</dbReference>
<evidence type="ECO:0000256" key="2">
    <source>
        <dbReference type="ARBA" id="ARBA00022692"/>
    </source>
</evidence>
<dbReference type="Gene3D" id="1.20.1250.20">
    <property type="entry name" value="MFS general substrate transporter like domains"/>
    <property type="match status" value="1"/>
</dbReference>
<reference evidence="8 9" key="1">
    <citation type="journal article" date="2015" name="Genome Announc.">
        <title>Draft Genome Sequence and Gene Annotation of the Entomopathogenic Fungus Verticillium hemipterigenum.</title>
        <authorList>
            <person name="Horn F."/>
            <person name="Habel A."/>
            <person name="Scharf D.H."/>
            <person name="Dworschak J."/>
            <person name="Brakhage A.A."/>
            <person name="Guthke R."/>
            <person name="Hertweck C."/>
            <person name="Linde J."/>
        </authorList>
    </citation>
    <scope>NUCLEOTIDE SEQUENCE [LARGE SCALE GENOMIC DNA]</scope>
</reference>
<evidence type="ECO:0000256" key="1">
    <source>
        <dbReference type="ARBA" id="ARBA00004141"/>
    </source>
</evidence>
<feature type="transmembrane region" description="Helical" evidence="6">
    <location>
        <begin position="267"/>
        <end position="291"/>
    </location>
</feature>
<keyword evidence="4 6" id="KW-0472">Membrane</keyword>
<gene>
    <name evidence="8" type="ORF">VHEMI01969</name>
</gene>
<name>A0A0A1SUF2_9HYPO</name>
<feature type="transmembrane region" description="Helical" evidence="6">
    <location>
        <begin position="175"/>
        <end position="194"/>
    </location>
</feature>
<feature type="transmembrane region" description="Helical" evidence="6">
    <location>
        <begin position="403"/>
        <end position="429"/>
    </location>
</feature>
<feature type="transmembrane region" description="Helical" evidence="6">
    <location>
        <begin position="206"/>
        <end position="225"/>
    </location>
</feature>
<feature type="transmembrane region" description="Helical" evidence="6">
    <location>
        <begin position="513"/>
        <end position="532"/>
    </location>
</feature>
<dbReference type="PANTHER" id="PTHR23501:SF78">
    <property type="entry name" value="MAJOR FACILITATOR SUPERFAMILY (MFS) PROFILE DOMAIN-CONTAINING PROTEIN-RELATED"/>
    <property type="match status" value="1"/>
</dbReference>
<feature type="transmembrane region" description="Helical" evidence="6">
    <location>
        <begin position="240"/>
        <end position="261"/>
    </location>
</feature>
<comment type="subcellular location">
    <subcellularLocation>
        <location evidence="1">Membrane</location>
        <topology evidence="1">Multi-pass membrane protein</topology>
    </subcellularLocation>
</comment>
<dbReference type="GO" id="GO:0022857">
    <property type="term" value="F:transmembrane transporter activity"/>
    <property type="evidence" value="ECO:0007669"/>
    <property type="project" value="InterPro"/>
</dbReference>
<feature type="transmembrane region" description="Helical" evidence="6">
    <location>
        <begin position="345"/>
        <end position="370"/>
    </location>
</feature>
<evidence type="ECO:0000256" key="3">
    <source>
        <dbReference type="ARBA" id="ARBA00022989"/>
    </source>
</evidence>
<feature type="transmembrane region" description="Helical" evidence="6">
    <location>
        <begin position="117"/>
        <end position="136"/>
    </location>
</feature>
<sequence>MAPAAENETATATVPPPTDADVEDQLDAATETTPVFQDVQSNVLPHNKLMIVFPVLALAQFTAYLDQTSISAAVPAIGHDLALGPSLSWVASSYLLATTSVQLINGRLSDIFGRKQLLLCSLMVLAAGNLAGGFAQNAGMLFVFRALSGLGGGAITALVQIIISDITTLQQRGKYNGFIGVAVACGSGFGPLLGGTMTSRISWRWALWYDVPWLVALVALLWYVLPPSRVGGKLSTRLRLVDWAGLAISIAAVVLLMIPLSKGGSTFAWNSSIVISMLTIGAVALVLFVAVEWKFAALPIMPLHLYRSDYSCNIVLAQNFVYGIVFWGNLFYVPVYLETVRGYSAIAAGAIMLPMVATQGIGSILSGLIITKTGHYNPVMIASQFLWAAGAAAQAFYSATTPVWVICIVGFVQGLGTGGCFQPSLVALLSHSRRADRAVLSSLRNFLRTAGGTVGLTMAGAVLNNVLKARLTGVLPAEAIEQAASAAYGLENMGLTPGQVEIVLGAYMQGIRIVFVVYAPLLAACAVAACLVRDEGLSEKDARSVSPALAAAAAASVGVNHASSEGIAMTAAAVVVEKQIQATVSPQPLLLPSATPSRL</sequence>
<dbReference type="InterPro" id="IPR020846">
    <property type="entry name" value="MFS_dom"/>
</dbReference>
<evidence type="ECO:0000259" key="7">
    <source>
        <dbReference type="PROSITE" id="PS50850"/>
    </source>
</evidence>
<dbReference type="InterPro" id="IPR011701">
    <property type="entry name" value="MFS"/>
</dbReference>
<feature type="region of interest" description="Disordered" evidence="5">
    <location>
        <begin position="1"/>
        <end position="21"/>
    </location>
</feature>
<evidence type="ECO:0000256" key="4">
    <source>
        <dbReference type="ARBA" id="ARBA00023136"/>
    </source>
</evidence>
<dbReference type="SUPFAM" id="SSF103473">
    <property type="entry name" value="MFS general substrate transporter"/>
    <property type="match status" value="1"/>
</dbReference>
<feature type="transmembrane region" description="Helical" evidence="6">
    <location>
        <begin position="142"/>
        <end position="163"/>
    </location>
</feature>
<feature type="transmembrane region" description="Helical" evidence="6">
    <location>
        <begin position="312"/>
        <end position="333"/>
    </location>
</feature>